<comment type="similarity">
    <text evidence="2">Belongs to the cation transport ATPase (P-type) (TC 3.A.3) family. Type IIIA subfamily.</text>
</comment>
<dbReference type="CDD" id="cd02076">
    <property type="entry name" value="P-type_ATPase_H"/>
    <property type="match status" value="1"/>
</dbReference>
<feature type="compositionally biased region" description="Polar residues" evidence="12">
    <location>
        <begin position="10"/>
        <end position="32"/>
    </location>
</feature>
<dbReference type="PRINTS" id="PR00120">
    <property type="entry name" value="HATPASE"/>
</dbReference>
<dbReference type="GO" id="GO:0016887">
    <property type="term" value="F:ATP hydrolysis activity"/>
    <property type="evidence" value="ECO:0007669"/>
    <property type="project" value="InterPro"/>
</dbReference>
<dbReference type="SUPFAM" id="SSF56784">
    <property type="entry name" value="HAD-like"/>
    <property type="match status" value="1"/>
</dbReference>
<dbReference type="Gene3D" id="3.40.50.1000">
    <property type="entry name" value="HAD superfamily/HAD-like"/>
    <property type="match status" value="2"/>
</dbReference>
<evidence type="ECO:0000313" key="15">
    <source>
        <dbReference type="EMBL" id="ADV46219.1"/>
    </source>
</evidence>
<dbReference type="FunFam" id="3.40.1110.10:FF:000005">
    <property type="entry name" value="Plasma membrane ATPase"/>
    <property type="match status" value="1"/>
</dbReference>
<dbReference type="InterPro" id="IPR036412">
    <property type="entry name" value="HAD-like_sf"/>
</dbReference>
<keyword evidence="4 13" id="KW-0812">Transmembrane</keyword>
<feature type="transmembrane region" description="Helical" evidence="13">
    <location>
        <begin position="878"/>
        <end position="900"/>
    </location>
</feature>
<dbReference type="InterPro" id="IPR001757">
    <property type="entry name" value="P_typ_ATPase"/>
</dbReference>
<dbReference type="SUPFAM" id="SSF81665">
    <property type="entry name" value="Calcium ATPase, transmembrane domain M"/>
    <property type="match status" value="1"/>
</dbReference>
<dbReference type="Gene3D" id="2.70.150.10">
    <property type="entry name" value="Calcium-transporting ATPase, cytoplasmic transduction domain A"/>
    <property type="match status" value="1"/>
</dbReference>
<keyword evidence="11 13" id="KW-0472">Membrane</keyword>
<keyword evidence="7" id="KW-0067">ATP-binding</keyword>
<protein>
    <submittedName>
        <fullName evidence="15">Plasma-membrane proton-efflux P-type ATPase</fullName>
        <ecNumber evidence="15">3.6.3.6</ecNumber>
    </submittedName>
</protein>
<evidence type="ECO:0000256" key="5">
    <source>
        <dbReference type="ARBA" id="ARBA00022723"/>
    </source>
</evidence>
<evidence type="ECO:0000256" key="11">
    <source>
        <dbReference type="ARBA" id="ARBA00023136"/>
    </source>
</evidence>
<keyword evidence="8" id="KW-0460">Magnesium</keyword>
<accession>E6X3E2</accession>
<dbReference type="InterPro" id="IPR023214">
    <property type="entry name" value="HAD_sf"/>
</dbReference>
<dbReference type="InterPro" id="IPR008250">
    <property type="entry name" value="ATPase_P-typ_transduc_dom_A_sf"/>
</dbReference>
<feature type="domain" description="Cation-transporting P-type ATPase N-terminal" evidence="14">
    <location>
        <begin position="31"/>
        <end position="125"/>
    </location>
</feature>
<dbReference type="InterPro" id="IPR018303">
    <property type="entry name" value="ATPase_P-typ_P_site"/>
</dbReference>
<feature type="transmembrane region" description="Helical" evidence="13">
    <location>
        <begin position="817"/>
        <end position="836"/>
    </location>
</feature>
<dbReference type="InterPro" id="IPR004014">
    <property type="entry name" value="ATPase_P-typ_cation-transptr_N"/>
</dbReference>
<proteinExistence type="inferred from homology"/>
<dbReference type="Proteomes" id="UP000008633">
    <property type="component" value="Chromosome"/>
</dbReference>
<dbReference type="AlphaFoldDB" id="E6X3E2"/>
<dbReference type="GO" id="GO:0005524">
    <property type="term" value="F:ATP binding"/>
    <property type="evidence" value="ECO:0007669"/>
    <property type="project" value="UniProtKB-KW"/>
</dbReference>
<dbReference type="SFLD" id="SFLDF00027">
    <property type="entry name" value="p-type_atpase"/>
    <property type="match status" value="1"/>
</dbReference>
<dbReference type="RefSeq" id="WP_013553913.1">
    <property type="nucleotide sequence ID" value="NC_014935.1"/>
</dbReference>
<organism evidence="15 16">
    <name type="scientific">Nitratifractor salsuginis (strain DSM 16511 / JCM 12458 / E9I37-1)</name>
    <dbReference type="NCBI Taxonomy" id="749222"/>
    <lineage>
        <taxon>Bacteria</taxon>
        <taxon>Pseudomonadati</taxon>
        <taxon>Campylobacterota</taxon>
        <taxon>Epsilonproteobacteria</taxon>
        <taxon>Campylobacterales</taxon>
        <taxon>Sulfurovaceae</taxon>
        <taxon>Nitratifractor</taxon>
    </lineage>
</organism>
<dbReference type="GO" id="GO:0008553">
    <property type="term" value="F:P-type proton-exporting transporter activity"/>
    <property type="evidence" value="ECO:0007669"/>
    <property type="project" value="InterPro"/>
</dbReference>
<dbReference type="GO" id="GO:0120029">
    <property type="term" value="P:proton export across plasma membrane"/>
    <property type="evidence" value="ECO:0007669"/>
    <property type="project" value="InterPro"/>
</dbReference>
<dbReference type="PRINTS" id="PR00119">
    <property type="entry name" value="CATATPASE"/>
</dbReference>
<keyword evidence="6" id="KW-0547">Nucleotide-binding</keyword>
<dbReference type="GO" id="GO:0046872">
    <property type="term" value="F:metal ion binding"/>
    <property type="evidence" value="ECO:0007669"/>
    <property type="project" value="UniProtKB-KW"/>
</dbReference>
<dbReference type="FunFam" id="3.40.50.1000:FF:000211">
    <property type="entry name" value="Plasma membrane ATPase"/>
    <property type="match status" value="1"/>
</dbReference>
<evidence type="ECO:0000256" key="2">
    <source>
        <dbReference type="ARBA" id="ARBA00008804"/>
    </source>
</evidence>
<keyword evidence="9" id="KW-1278">Translocase</keyword>
<evidence type="ECO:0000256" key="10">
    <source>
        <dbReference type="ARBA" id="ARBA00022989"/>
    </source>
</evidence>
<feature type="transmembrane region" description="Helical" evidence="13">
    <location>
        <begin position="747"/>
        <end position="768"/>
    </location>
</feature>
<sequence>MSRRHRSGKSQKTSAVLQKENSNKTTAPQKSGGNDPAADVNQSVSTQTSGSSADSVAEQNAVHGTGKIAVRGLSSEEAKKRLARYGPNAIEEKEESWWHRLFRRFWGPIPWMIETAAILSALARRWEDFTIIMVLLLVNAIVDFYQESKALSAIAVLKKKLARKALVLRDGKWQEIDAKEVVPGDIIKVKIGDIVPADAKLLGGGDFLLVDQSALTGESLPVDKKPGDELYANAIIKQGEMLAQVTATGRNTYFGKTVGLVAKAEREERSHFQQMVIKVGNFLIYITLVMIAIIVWHGLKTHQPTVDLLIFALVLTISAIPVAMPAVLTVTMAIGARVLAAKQAIVSKLASIEEMAGMDVLCSDKTGTLTQNRMSLAEPYVIDKYDADTLMLYAALASKEENNDPIEKPIFEYIDSHHLHDKLAQHKLAKFLPFDPVHKRTEGLYKTGECTVYTKGAPQVIIEQCDEKEFDKKAAYAQVEAFAEKGFRTLGVAYRKCEEDLYHFVGLIPLFDPPRPDSKQAIAEAKAKGVEVKMVTGDNIAVAKYIAKILGIGDNIKDVRELKGESITEYLYLSQVLAKAIAEQMHPDASDEEIAKQVDAIMKKVKRELYNMPIPKGTVKKHESEIIAAIEEANGFAQVFPEDKYFIVDELQKADHIVGMTGDGVNDAPALKKADCGIAVSGATDAARAAADIVLMAPGLRVIVDAIKEARKIFERMKSYTIFRIAETIRIIIFMTLAIVIYDFYPITAIMIIVLALLNDIPIMTIAYDNTKIREKPVRWDMKEIFVLSSWLGLAGVLSSFLLFWLLISVMHLPLEFVQSAFFAKLVIAGHGTIYNTRIDDWFWKRPWPSWTLFGATFSSRVAGTIIAVYGFGLMEPIGWAWALWMWAYALTWFVFNDVVKMAVLRYYRKKYHEDVI</sequence>
<evidence type="ECO:0000256" key="7">
    <source>
        <dbReference type="ARBA" id="ARBA00022840"/>
    </source>
</evidence>
<dbReference type="EMBL" id="CP002452">
    <property type="protein sequence ID" value="ADV46219.1"/>
    <property type="molecule type" value="Genomic_DNA"/>
</dbReference>
<dbReference type="InterPro" id="IPR044492">
    <property type="entry name" value="P_typ_ATPase_HD_dom"/>
</dbReference>
<dbReference type="PANTHER" id="PTHR42861">
    <property type="entry name" value="CALCIUM-TRANSPORTING ATPASE"/>
    <property type="match status" value="1"/>
</dbReference>
<evidence type="ECO:0000259" key="14">
    <source>
        <dbReference type="SMART" id="SM00831"/>
    </source>
</evidence>
<feature type="transmembrane region" description="Helical" evidence="13">
    <location>
        <begin position="788"/>
        <end position="811"/>
    </location>
</feature>
<dbReference type="FunFam" id="2.70.150.10:FF:000042">
    <property type="entry name" value="Plasma membrane ATPase"/>
    <property type="match status" value="1"/>
</dbReference>
<dbReference type="STRING" id="749222.Nitsa_0960"/>
<evidence type="ECO:0000313" key="16">
    <source>
        <dbReference type="Proteomes" id="UP000008633"/>
    </source>
</evidence>
<dbReference type="FunFam" id="3.40.50.1000:FF:000001">
    <property type="entry name" value="Phospholipid-transporting ATPase IC"/>
    <property type="match status" value="1"/>
</dbReference>
<evidence type="ECO:0000256" key="1">
    <source>
        <dbReference type="ARBA" id="ARBA00004141"/>
    </source>
</evidence>
<keyword evidence="10 13" id="KW-1133">Transmembrane helix</keyword>
<dbReference type="InterPro" id="IPR023299">
    <property type="entry name" value="ATPase_P-typ_cyto_dom_N"/>
</dbReference>
<dbReference type="Pfam" id="PF00122">
    <property type="entry name" value="E1-E2_ATPase"/>
    <property type="match status" value="1"/>
</dbReference>
<dbReference type="InterPro" id="IPR023298">
    <property type="entry name" value="ATPase_P-typ_TM_dom_sf"/>
</dbReference>
<feature type="transmembrane region" description="Helical" evidence="13">
    <location>
        <begin position="308"/>
        <end position="334"/>
    </location>
</feature>
<feature type="compositionally biased region" description="Polar residues" evidence="12">
    <location>
        <begin position="40"/>
        <end position="58"/>
    </location>
</feature>
<feature type="region of interest" description="Disordered" evidence="12">
    <location>
        <begin position="1"/>
        <end position="58"/>
    </location>
</feature>
<keyword evidence="3" id="KW-0597">Phosphoprotein</keyword>
<evidence type="ECO:0000256" key="12">
    <source>
        <dbReference type="SAM" id="MobiDB-lite"/>
    </source>
</evidence>
<dbReference type="SFLD" id="SFLDG00002">
    <property type="entry name" value="C1.7:_P-type_atpase_like"/>
    <property type="match status" value="1"/>
</dbReference>
<evidence type="ECO:0000256" key="3">
    <source>
        <dbReference type="ARBA" id="ARBA00022553"/>
    </source>
</evidence>
<feature type="transmembrane region" description="Helical" evidence="13">
    <location>
        <begin position="848"/>
        <end position="872"/>
    </location>
</feature>
<name>E6X3E2_NITSE</name>
<dbReference type="SMART" id="SM00831">
    <property type="entry name" value="Cation_ATPase_N"/>
    <property type="match status" value="1"/>
</dbReference>
<dbReference type="Gene3D" id="1.20.1110.10">
    <property type="entry name" value="Calcium-transporting ATPase, transmembrane domain"/>
    <property type="match status" value="2"/>
</dbReference>
<dbReference type="KEGG" id="nsa:Nitsa_0960"/>
<dbReference type="NCBIfam" id="TIGR01494">
    <property type="entry name" value="ATPase_P-type"/>
    <property type="match status" value="2"/>
</dbReference>
<evidence type="ECO:0000256" key="4">
    <source>
        <dbReference type="ARBA" id="ARBA00022692"/>
    </source>
</evidence>
<dbReference type="GO" id="GO:0016020">
    <property type="term" value="C:membrane"/>
    <property type="evidence" value="ECO:0007669"/>
    <property type="project" value="UniProtKB-SubCell"/>
</dbReference>
<feature type="transmembrane region" description="Helical" evidence="13">
    <location>
        <begin position="275"/>
        <end position="296"/>
    </location>
</feature>
<dbReference type="EC" id="3.6.3.6" evidence="15"/>
<dbReference type="Pfam" id="PF00690">
    <property type="entry name" value="Cation_ATPase_N"/>
    <property type="match status" value="1"/>
</dbReference>
<dbReference type="HOGENOM" id="CLU_002360_6_4_7"/>
<reference evidence="15 16" key="1">
    <citation type="journal article" date="2011" name="Stand. Genomic Sci.">
        <title>Complete genome sequence of Nitratifractor salsuginis type strain (E9I37-1).</title>
        <authorList>
            <person name="Anderson I."/>
            <person name="Sikorski J."/>
            <person name="Zeytun A."/>
            <person name="Nolan M."/>
            <person name="Lapidus A."/>
            <person name="Lucas S."/>
            <person name="Hammon N."/>
            <person name="Deshpande S."/>
            <person name="Cheng J.F."/>
            <person name="Tapia R."/>
            <person name="Han C."/>
            <person name="Goodwin L."/>
            <person name="Pitluck S."/>
            <person name="Liolios K."/>
            <person name="Pagani I."/>
            <person name="Ivanova N."/>
            <person name="Huntemann M."/>
            <person name="Mavromatis K."/>
            <person name="Ovchinikova G."/>
            <person name="Pati A."/>
            <person name="Chen A."/>
            <person name="Palaniappan K."/>
            <person name="Land M."/>
            <person name="Hauser L."/>
            <person name="Brambilla E.M."/>
            <person name="Ngatchou-Djao O.D."/>
            <person name="Rohde M."/>
            <person name="Tindall B.J."/>
            <person name="Goker M."/>
            <person name="Detter J.C."/>
            <person name="Woyke T."/>
            <person name="Bristow J."/>
            <person name="Eisen J.A."/>
            <person name="Markowitz V."/>
            <person name="Hugenholtz P."/>
            <person name="Klenk H.P."/>
            <person name="Kyrpides N.C."/>
        </authorList>
    </citation>
    <scope>NUCLEOTIDE SEQUENCE [LARGE SCALE GENOMIC DNA]</scope>
    <source>
        <strain evidence="16">DSM 16511 / JCM 12458 / E9I37-1</strain>
    </source>
</reference>
<evidence type="ECO:0000256" key="13">
    <source>
        <dbReference type="SAM" id="Phobius"/>
    </source>
</evidence>
<evidence type="ECO:0000256" key="9">
    <source>
        <dbReference type="ARBA" id="ARBA00022967"/>
    </source>
</evidence>
<reference evidence="16" key="2">
    <citation type="submission" date="2011-01" db="EMBL/GenBank/DDBJ databases">
        <title>The complete genome of Nitratifractor salsuginis DSM 16511.</title>
        <authorList>
            <consortium name="US DOE Joint Genome Institute (JGI-PGF)"/>
            <person name="Lucas S."/>
            <person name="Copeland A."/>
            <person name="Lapidus A."/>
            <person name="Bruce D."/>
            <person name="Goodwin L."/>
            <person name="Pitluck S."/>
            <person name="Kyrpides N."/>
            <person name="Mavromatis K."/>
            <person name="Ivanova N."/>
            <person name="Mikhailova N."/>
            <person name="Zeytun A."/>
            <person name="Detter J.C."/>
            <person name="Tapia R."/>
            <person name="Han C."/>
            <person name="Land M."/>
            <person name="Hauser L."/>
            <person name="Markowitz V."/>
            <person name="Cheng J.-F."/>
            <person name="Hugenholtz P."/>
            <person name="Woyke T."/>
            <person name="Wu D."/>
            <person name="Tindall B."/>
            <person name="Schuetze A."/>
            <person name="Brambilla E."/>
            <person name="Klenk H.-P."/>
            <person name="Eisen J.A."/>
        </authorList>
    </citation>
    <scope>NUCLEOTIDE SEQUENCE [LARGE SCALE GENOMIC DNA]</scope>
    <source>
        <strain evidence="16">DSM 16511 / JCM 12458 / E9I37-1</strain>
    </source>
</reference>
<evidence type="ECO:0000256" key="6">
    <source>
        <dbReference type="ARBA" id="ARBA00022741"/>
    </source>
</evidence>
<keyword evidence="5" id="KW-0479">Metal-binding</keyword>
<dbReference type="Pfam" id="PF00702">
    <property type="entry name" value="Hydrolase"/>
    <property type="match status" value="1"/>
</dbReference>
<keyword evidence="16" id="KW-1185">Reference proteome</keyword>
<dbReference type="PROSITE" id="PS00154">
    <property type="entry name" value="ATPASE_E1_E2"/>
    <property type="match status" value="1"/>
</dbReference>
<evidence type="ECO:0000256" key="8">
    <source>
        <dbReference type="ARBA" id="ARBA00022842"/>
    </source>
</evidence>
<dbReference type="Gene3D" id="3.40.1110.10">
    <property type="entry name" value="Calcium-transporting ATPase, cytoplasmic domain N"/>
    <property type="match status" value="1"/>
</dbReference>
<dbReference type="InterPro" id="IPR006534">
    <property type="entry name" value="P-type_ATPase_IIIA"/>
</dbReference>
<dbReference type="SFLD" id="SFLDS00003">
    <property type="entry name" value="Haloacid_Dehalogenase"/>
    <property type="match status" value="1"/>
</dbReference>
<feature type="transmembrane region" description="Helical" evidence="13">
    <location>
        <begin position="721"/>
        <end position="741"/>
    </location>
</feature>
<dbReference type="SUPFAM" id="SSF81653">
    <property type="entry name" value="Calcium ATPase, transduction domain A"/>
    <property type="match status" value="1"/>
</dbReference>
<comment type="subcellular location">
    <subcellularLocation>
        <location evidence="1">Membrane</location>
        <topology evidence="1">Multi-pass membrane protein</topology>
    </subcellularLocation>
</comment>
<dbReference type="InterPro" id="IPR059000">
    <property type="entry name" value="ATPase_P-type_domA"/>
</dbReference>
<dbReference type="NCBIfam" id="TIGR01647">
    <property type="entry name" value="ATPase-IIIA_H"/>
    <property type="match status" value="1"/>
</dbReference>
<gene>
    <name evidence="15" type="ordered locus">Nitsa_0960</name>
</gene>
<keyword evidence="15" id="KW-0378">Hydrolase</keyword>
<dbReference type="eggNOG" id="COG0474">
    <property type="taxonomic scope" value="Bacteria"/>
</dbReference>